<feature type="region of interest" description="Disordered" evidence="5">
    <location>
        <begin position="409"/>
        <end position="435"/>
    </location>
</feature>
<dbReference type="InterPro" id="IPR056820">
    <property type="entry name" value="TEN_TTR-like"/>
</dbReference>
<dbReference type="Pfam" id="PF25023">
    <property type="entry name" value="TEN_YD-shell"/>
    <property type="match status" value="1"/>
</dbReference>
<feature type="domain" description="EGF-like" evidence="6">
    <location>
        <begin position="742"/>
        <end position="775"/>
    </location>
</feature>
<protein>
    <submittedName>
        <fullName evidence="8">EGF-like domain-containing protein</fullName>
    </submittedName>
</protein>
<dbReference type="Proteomes" id="UP000046395">
    <property type="component" value="Unassembled WGS sequence"/>
</dbReference>
<dbReference type="GO" id="GO:0008045">
    <property type="term" value="P:motor neuron axon guidance"/>
    <property type="evidence" value="ECO:0007669"/>
    <property type="project" value="TreeGrafter"/>
</dbReference>
<dbReference type="PROSITE" id="PS50026">
    <property type="entry name" value="EGF_3"/>
    <property type="match status" value="4"/>
</dbReference>
<name>A0A5S6QLT2_TRIMR</name>
<dbReference type="Pfam" id="PF25020">
    <property type="entry name" value="TTR_TEN1-4"/>
    <property type="match status" value="1"/>
</dbReference>
<keyword evidence="1 4" id="KW-0245">EGF-like domain</keyword>
<dbReference type="STRING" id="70415.A0A5S6QLT2"/>
<dbReference type="SUPFAM" id="SSF101898">
    <property type="entry name" value="NHL repeat"/>
    <property type="match status" value="1"/>
</dbReference>
<evidence type="ECO:0000256" key="3">
    <source>
        <dbReference type="ARBA" id="ARBA00023157"/>
    </source>
</evidence>
<feature type="domain" description="EGF-like" evidence="6">
    <location>
        <begin position="802"/>
        <end position="847"/>
    </location>
</feature>
<feature type="compositionally biased region" description="Polar residues" evidence="5">
    <location>
        <begin position="422"/>
        <end position="435"/>
    </location>
</feature>
<dbReference type="PANTHER" id="PTHR11219:SF69">
    <property type="entry name" value="TENEURIN-A"/>
    <property type="match status" value="1"/>
</dbReference>
<proteinExistence type="predicted"/>
<dbReference type="PROSITE" id="PS00022">
    <property type="entry name" value="EGF_1"/>
    <property type="match status" value="4"/>
</dbReference>
<feature type="region of interest" description="Disordered" evidence="5">
    <location>
        <begin position="232"/>
        <end position="256"/>
    </location>
</feature>
<dbReference type="InterPro" id="IPR056822">
    <property type="entry name" value="TEN_NHL"/>
</dbReference>
<dbReference type="InterPro" id="IPR057629">
    <property type="entry name" value="Teneurin1-4_GBD"/>
</dbReference>
<dbReference type="InterPro" id="IPR051216">
    <property type="entry name" value="Teneurin"/>
</dbReference>
<feature type="compositionally biased region" description="Low complexity" evidence="5">
    <location>
        <begin position="409"/>
        <end position="421"/>
    </location>
</feature>
<dbReference type="SMART" id="SM00181">
    <property type="entry name" value="EGF"/>
    <property type="match status" value="8"/>
</dbReference>
<sequence length="1841" mass="202336">MAFCWDGKAPSDGLQQLEELSCRHMRPSCLEVEAAAADGRKSLSCFCCTQFSCNAARVPLRSQCGPPRSVARPTLVEESVGQSPGVTNICHVRSCLGCIASHDRHLRFAASALDCLTNPWGQRSGSFRPRRATHCLPHPVVGQTTAKALLLARATFGSIFSAGQFWHADVGQKWRRFLLLRSLQDMPPLPREKVRSSSRYRLRYSLRHSYAYGDESDLDQNIGRLCQYLSGSEADEDETEEEEETKRATGGRAGQRSCDVKGFSVLRMGQLQSSQKPRRYSSYQQDQRCGVGAAPWARAVRHPYAREPTEMSGVMHRDLLNFSSAACRDAFDLPMPPRRPLPPLPDEPAYEEARSVRHAAGDSTLPAGAPAYYLSTNRSQMDPRGGVDWLTKYEPLTLECNENGSFLVPSSHTDSTSMSPSGHSDAQQNKNNYLLSPTSISRPPYPVVPSLSVHAMSLPCSSEQGCFRDMKHAKQQKLMELCCSWKCLTYVLTSALLFSLAVICYLLVVVTSNQPLPPQPTTIHYLADIDNVETDVNLPSVAKPPLRPLPGSFALGDVVIADLPPGVLVASEFLLLRDAHVQFNTSLAPQTKLAFFLRQTLPPSVTQYDFHEIVHGSKLHAPAKRSLLQPYGQPFHQQNTRLMSFVHYLSSGRWYVGFINDDEKLRTIRFSASTTETNKEKCKYDCFEKGLCSEGRCICLDGFAGEFCEKSVCPAVCSGNGLFSGGRCHCHRGWKGGNCDVPFNLCEVPDCNGHGHCGRDGQCHCKPGYRGEFCDEPDCPVSDCSGKGVCIKGLCYCGNGWRGDACDEPFSAELLCSAVSICSKHGEFDAATGTCVCQKGWTGPSCENRICSLDCGSHGSCIGSGCRCEPGWTGAFCNQIACLPGCNDHGQCKNGSCECNTGWNGLNCHIAGCPENCSNHGSCQRNEANEWMCICDSNFSGDDCQVPIESQCSDNVDNDNDGLTDCEDSECCLTSSRCSSDSLCQTVTDPLRALMRKQTPPRHASFFQKTKFIVEQDSVQLYADVALFNGSRVSVLRGRIVNEQGGILAGVRITDTSNALYGFTLSRLDGHFDLLVNGGGSVTLQLTRLPFGSTYRTYPVTWNTIVNIGDIVMSKDASLSRSAILTETCKRVHREHTFCPILRPAWRDDSNLFPSEEIAKKEQIDGNVVEESIPMLGTNLQLIYLSATAPEYKSLLHMVLLPSVLPESIRLVKLNIDVEGVHFSKVLSPEPNLTYIFQWDMLNAYKQKVYGLVLASVAVGYVYAECREPLWLRSLVKVNGVQSSTSDIGGLNLNVHHYLDVNNGILENGDGSVLYLKEEEPLLVTILGSGRQRPIDCSNCNVPLEEVSFYMPSAVASSKDGSLYVGDHTLIRRRSPNGIMQTVLQLGAADVAHQYHLAVHPFSGDLYVSLPSRRQIVRVLSPLSTSDFSLTNYEAVVGSGEACFVGETCGDGGPAEIAKLNYPKGIAFDAYGNLFIADELRIRLVTVDGLIKTLIDSNADVDVGSGSSAPSSCSLQFVGNEFHLSWPTELAYDVTGQRLIFLDSDVLYEYLPDISLVRRLQGVPSHCSSSKLSRDSTSARPTILKSVTSLAVSKAGIIAISETDYKQLHRVRMFDLHGQVLRTIGGEHTCSCDQKNCPCSDQKAELASFVHLNKPTALAYDEADTLYVVDQGSLKVRALRPPMPVLNPLDHMYHVQSQSSPEVFVFNEFGQHVFTRDTTSGRHLFNFSYHLDTSYGKLIRVTDADGMQIFINRKKQNKITIEIPEGKQLTLNLNPINRMVESVSGAHPLGSLFFAYLDNTSLLKNLTDSSGRQRLFDYDSSGRLASAKLAVAGSLNKLHQR</sequence>
<evidence type="ECO:0000313" key="8">
    <source>
        <dbReference type="WBParaSite" id="TMUE_2000008165.1"/>
    </source>
</evidence>
<keyword evidence="7" id="KW-1185">Reference proteome</keyword>
<evidence type="ECO:0000256" key="5">
    <source>
        <dbReference type="SAM" id="MobiDB-lite"/>
    </source>
</evidence>
<dbReference type="InterPro" id="IPR002049">
    <property type="entry name" value="LE_dom"/>
</dbReference>
<dbReference type="PROSITE" id="PS01186">
    <property type="entry name" value="EGF_2"/>
    <property type="match status" value="3"/>
</dbReference>
<feature type="disulfide bond" evidence="4">
    <location>
        <begin position="765"/>
        <end position="774"/>
    </location>
</feature>
<feature type="disulfide bond" evidence="4">
    <location>
        <begin position="913"/>
        <end position="923"/>
    </location>
</feature>
<dbReference type="Pfam" id="PF24329">
    <property type="entry name" value="FN-plug_TEN1-4"/>
    <property type="match status" value="1"/>
</dbReference>
<feature type="compositionally biased region" description="Acidic residues" evidence="5">
    <location>
        <begin position="233"/>
        <end position="243"/>
    </location>
</feature>
<dbReference type="Gene3D" id="2.10.25.10">
    <property type="entry name" value="Laminin"/>
    <property type="match status" value="5"/>
</dbReference>
<evidence type="ECO:0000256" key="4">
    <source>
        <dbReference type="PROSITE-ProRule" id="PRU00076"/>
    </source>
</evidence>
<keyword evidence="3 4" id="KW-1015">Disulfide bond</keyword>
<dbReference type="Gene3D" id="2.120.10.30">
    <property type="entry name" value="TolB, C-terminal domain"/>
    <property type="match status" value="2"/>
</dbReference>
<evidence type="ECO:0000313" key="7">
    <source>
        <dbReference type="Proteomes" id="UP000046395"/>
    </source>
</evidence>
<dbReference type="InterPro" id="IPR057627">
    <property type="entry name" value="FN-plug_TEN1-4"/>
</dbReference>
<dbReference type="InterPro" id="IPR056823">
    <property type="entry name" value="TEN-like_YD-shell"/>
</dbReference>
<dbReference type="InterPro" id="IPR000742">
    <property type="entry name" value="EGF"/>
</dbReference>
<comment type="caution">
    <text evidence="4">Lacks conserved residue(s) required for the propagation of feature annotation.</text>
</comment>
<dbReference type="WBParaSite" id="TMUE_2000008165.1">
    <property type="protein sequence ID" value="TMUE_2000008165.1"/>
    <property type="gene ID" value="WBGene00289059"/>
</dbReference>
<feature type="domain" description="EGF-like" evidence="6">
    <location>
        <begin position="704"/>
        <end position="740"/>
    </location>
</feature>
<evidence type="ECO:0000259" key="6">
    <source>
        <dbReference type="PROSITE" id="PS50026"/>
    </source>
</evidence>
<feature type="disulfide bond" evidence="4">
    <location>
        <begin position="935"/>
        <end position="944"/>
    </location>
</feature>
<dbReference type="FunFam" id="2.10.25.10:FF:000013">
    <property type="entry name" value="Teneurin transmembrane protein 4"/>
    <property type="match status" value="1"/>
</dbReference>
<feature type="domain" description="EGF-like" evidence="6">
    <location>
        <begin position="909"/>
        <end position="945"/>
    </location>
</feature>
<accession>A0A5S6QLT2</accession>
<evidence type="ECO:0000256" key="2">
    <source>
        <dbReference type="ARBA" id="ARBA00022737"/>
    </source>
</evidence>
<dbReference type="Pfam" id="PF25024">
    <property type="entry name" value="EGF_TEN"/>
    <property type="match status" value="1"/>
</dbReference>
<dbReference type="Pfam" id="PF23093">
    <property type="entry name" value="GBD_Tenm3"/>
    <property type="match status" value="1"/>
</dbReference>
<evidence type="ECO:0000256" key="1">
    <source>
        <dbReference type="ARBA" id="ARBA00022536"/>
    </source>
</evidence>
<dbReference type="CDD" id="cd00055">
    <property type="entry name" value="EGF_Lam"/>
    <property type="match status" value="1"/>
</dbReference>
<dbReference type="PANTHER" id="PTHR11219">
    <property type="entry name" value="TENEURIN AND N-ACETYLGLUCOSAMINE-1-PHOSPHODIESTER ALPHA-N-ACETYLGLUCOSAMINIDASE"/>
    <property type="match status" value="1"/>
</dbReference>
<feature type="disulfide bond" evidence="4">
    <location>
        <begin position="730"/>
        <end position="739"/>
    </location>
</feature>
<dbReference type="Pfam" id="PF25021">
    <property type="entry name" value="TEN_NHL"/>
    <property type="match status" value="1"/>
</dbReference>
<reference evidence="8" key="1">
    <citation type="submission" date="2019-12" db="UniProtKB">
        <authorList>
            <consortium name="WormBaseParasite"/>
        </authorList>
    </citation>
    <scope>IDENTIFICATION</scope>
</reference>
<organism evidence="7 8">
    <name type="scientific">Trichuris muris</name>
    <name type="common">Mouse whipworm</name>
    <dbReference type="NCBI Taxonomy" id="70415"/>
    <lineage>
        <taxon>Eukaryota</taxon>
        <taxon>Metazoa</taxon>
        <taxon>Ecdysozoa</taxon>
        <taxon>Nematoda</taxon>
        <taxon>Enoplea</taxon>
        <taxon>Dorylaimia</taxon>
        <taxon>Trichinellida</taxon>
        <taxon>Trichuridae</taxon>
        <taxon>Trichuris</taxon>
    </lineage>
</organism>
<feature type="disulfide bond" evidence="4">
    <location>
        <begin position="837"/>
        <end position="846"/>
    </location>
</feature>
<dbReference type="InterPro" id="IPR011042">
    <property type="entry name" value="6-blade_b-propeller_TolB-like"/>
</dbReference>
<keyword evidence="2" id="KW-0677">Repeat</keyword>